<sequence>MLDRQSLEWLMACERLKDEVMVVEKQCESILGSFEHLQREPTAAERDNRRGAYLDNRARLQELAGEIDAINTRLRGRAN</sequence>
<name>A0A6I3KN95_9HYPH</name>
<organism evidence="1 2">
    <name type="scientific">Hyphomicrobium album</name>
    <dbReference type="NCBI Taxonomy" id="2665159"/>
    <lineage>
        <taxon>Bacteria</taxon>
        <taxon>Pseudomonadati</taxon>
        <taxon>Pseudomonadota</taxon>
        <taxon>Alphaproteobacteria</taxon>
        <taxon>Hyphomicrobiales</taxon>
        <taxon>Hyphomicrobiaceae</taxon>
        <taxon>Hyphomicrobium</taxon>
    </lineage>
</organism>
<keyword evidence="2" id="KW-1185">Reference proteome</keyword>
<proteinExistence type="predicted"/>
<evidence type="ECO:0000313" key="2">
    <source>
        <dbReference type="Proteomes" id="UP000440694"/>
    </source>
</evidence>
<comment type="caution">
    <text evidence="1">The sequence shown here is derived from an EMBL/GenBank/DDBJ whole genome shotgun (WGS) entry which is preliminary data.</text>
</comment>
<accession>A0A6I3KN95</accession>
<dbReference type="EMBL" id="WMBQ01000002">
    <property type="protein sequence ID" value="MTD95276.1"/>
    <property type="molecule type" value="Genomic_DNA"/>
</dbReference>
<dbReference type="AlphaFoldDB" id="A0A6I3KN95"/>
<dbReference type="Proteomes" id="UP000440694">
    <property type="component" value="Unassembled WGS sequence"/>
</dbReference>
<protein>
    <submittedName>
        <fullName evidence="1">Uncharacterized protein</fullName>
    </submittedName>
</protein>
<reference evidence="1 2" key="1">
    <citation type="submission" date="2019-11" db="EMBL/GenBank/DDBJ databases">
        <title>Identification of a novel strain.</title>
        <authorList>
            <person name="Xu Q."/>
            <person name="Wang G."/>
        </authorList>
    </citation>
    <scope>NUCLEOTIDE SEQUENCE [LARGE SCALE GENOMIC DNA]</scope>
    <source>
        <strain evidence="2">xq</strain>
    </source>
</reference>
<gene>
    <name evidence="1" type="ORF">GIW81_13130</name>
</gene>
<evidence type="ECO:0000313" key="1">
    <source>
        <dbReference type="EMBL" id="MTD95276.1"/>
    </source>
</evidence>
<dbReference type="RefSeq" id="WP_154739838.1">
    <property type="nucleotide sequence ID" value="NZ_WMBQ01000002.1"/>
</dbReference>